<dbReference type="GO" id="GO:0032787">
    <property type="term" value="P:monocarboxylic acid metabolic process"/>
    <property type="evidence" value="ECO:0007669"/>
    <property type="project" value="UniProtKB-ARBA"/>
</dbReference>
<dbReference type="Proteomes" id="UP000035489">
    <property type="component" value="Unassembled WGS sequence"/>
</dbReference>
<dbReference type="EMBL" id="LCYG01000011">
    <property type="protein sequence ID" value="KLK94585.1"/>
    <property type="molecule type" value="Genomic_DNA"/>
</dbReference>
<evidence type="ECO:0000313" key="3">
    <source>
        <dbReference type="Proteomes" id="UP000035489"/>
    </source>
</evidence>
<proteinExistence type="inferred from homology"/>
<dbReference type="InterPro" id="IPR002347">
    <property type="entry name" value="SDR_fam"/>
</dbReference>
<evidence type="ECO:0000313" key="2">
    <source>
        <dbReference type="EMBL" id="KLK94585.1"/>
    </source>
</evidence>
<protein>
    <submittedName>
        <fullName evidence="2">3-ketoacyl-ACP reductase</fullName>
    </submittedName>
</protein>
<dbReference type="Pfam" id="PF13561">
    <property type="entry name" value="adh_short_C2"/>
    <property type="match status" value="1"/>
</dbReference>
<keyword evidence="3" id="KW-1185">Reference proteome</keyword>
<dbReference type="PROSITE" id="PS00061">
    <property type="entry name" value="ADH_SHORT"/>
    <property type="match status" value="1"/>
</dbReference>
<comment type="caution">
    <text evidence="2">The sequence shown here is derived from an EMBL/GenBank/DDBJ whole genome shotgun (WGS) entry which is preliminary data.</text>
</comment>
<dbReference type="PANTHER" id="PTHR42879:SF2">
    <property type="entry name" value="3-OXOACYL-[ACYL-CARRIER-PROTEIN] REDUCTASE FABG"/>
    <property type="match status" value="1"/>
</dbReference>
<dbReference type="InterPro" id="IPR020904">
    <property type="entry name" value="Sc_DH/Rdtase_CS"/>
</dbReference>
<evidence type="ECO:0000256" key="1">
    <source>
        <dbReference type="ARBA" id="ARBA00006484"/>
    </source>
</evidence>
<accession>A0A0H1RH66</accession>
<dbReference type="InterPro" id="IPR036291">
    <property type="entry name" value="NAD(P)-bd_dom_sf"/>
</dbReference>
<organism evidence="2 3">
    <name type="scientific">Microvirga vignae</name>
    <dbReference type="NCBI Taxonomy" id="1225564"/>
    <lineage>
        <taxon>Bacteria</taxon>
        <taxon>Pseudomonadati</taxon>
        <taxon>Pseudomonadota</taxon>
        <taxon>Alphaproteobacteria</taxon>
        <taxon>Hyphomicrobiales</taxon>
        <taxon>Methylobacteriaceae</taxon>
        <taxon>Microvirga</taxon>
    </lineage>
</organism>
<comment type="similarity">
    <text evidence="1">Belongs to the short-chain dehydrogenases/reductases (SDR) family.</text>
</comment>
<dbReference type="Gene3D" id="3.40.50.720">
    <property type="entry name" value="NAD(P)-binding Rossmann-like Domain"/>
    <property type="match status" value="1"/>
</dbReference>
<gene>
    <name evidence="2" type="ORF">AA309_02840</name>
</gene>
<dbReference type="AlphaFoldDB" id="A0A0H1RH66"/>
<name>A0A0H1RH66_9HYPH</name>
<dbReference type="FunFam" id="3.40.50.720:FF:000084">
    <property type="entry name" value="Short-chain dehydrogenase reductase"/>
    <property type="match status" value="1"/>
</dbReference>
<dbReference type="PANTHER" id="PTHR42879">
    <property type="entry name" value="3-OXOACYL-(ACYL-CARRIER-PROTEIN) REDUCTASE"/>
    <property type="match status" value="1"/>
</dbReference>
<dbReference type="PRINTS" id="PR00081">
    <property type="entry name" value="GDHRDH"/>
</dbReference>
<dbReference type="OrthoDB" id="9804774at2"/>
<dbReference type="PRINTS" id="PR00080">
    <property type="entry name" value="SDRFAMILY"/>
</dbReference>
<dbReference type="STRING" id="1225564.AA309_02840"/>
<dbReference type="CDD" id="cd05233">
    <property type="entry name" value="SDR_c"/>
    <property type="match status" value="1"/>
</dbReference>
<dbReference type="RefSeq" id="WP_047187476.1">
    <property type="nucleotide sequence ID" value="NZ_LCYG01000011.1"/>
</dbReference>
<reference evidence="2 3" key="1">
    <citation type="submission" date="2015-05" db="EMBL/GenBank/DDBJ databases">
        <title>Draft genome sequence of Microvirga vignae strain BR3299, a novel nitrogen fixing bacteria isolated from Brazil semi-aired region.</title>
        <authorList>
            <person name="Zilli J.E."/>
            <person name="Passos S.R."/>
            <person name="Leite J."/>
            <person name="Baldani J.I."/>
            <person name="Xavier G.R."/>
            <person name="Rumjaneck N.G."/>
            <person name="Simoes-Araujo J.L."/>
        </authorList>
    </citation>
    <scope>NUCLEOTIDE SEQUENCE [LARGE SCALE GENOMIC DNA]</scope>
    <source>
        <strain evidence="2 3">BR3299</strain>
    </source>
</reference>
<dbReference type="InterPro" id="IPR050259">
    <property type="entry name" value="SDR"/>
</dbReference>
<sequence length="258" mass="27514">MDLNIAGLRVLVTAGAAGIGLEIARTFHREGARVHVCDVDRAALDAAATTDPELTSSYGDVADRGDVARVFEEALGALGGLDVLINNAGIAGPTARVEEINPEDWDRCLEVCITGQFNCTRLAVPHLRKSENASIVNLSSAAGRFGFPLRSPYAAAKWAVIGFTKSLSRELGEDGIRVNAILPGVVAGDRQRRVLEAKAQQLGVSFEEMQRRALANTSLREYVTAQQLADQIVFLCSPLGRTISGQAIAVDADLQALF</sequence>
<dbReference type="SUPFAM" id="SSF51735">
    <property type="entry name" value="NAD(P)-binding Rossmann-fold domains"/>
    <property type="match status" value="1"/>
</dbReference>
<dbReference type="NCBIfam" id="NF009466">
    <property type="entry name" value="PRK12826.1-2"/>
    <property type="match status" value="1"/>
</dbReference>
<dbReference type="PATRIC" id="fig|1225564.3.peg.307"/>